<organism evidence="1 2">
    <name type="scientific">Citrifermentans bremense</name>
    <dbReference type="NCBI Taxonomy" id="60035"/>
    <lineage>
        <taxon>Bacteria</taxon>
        <taxon>Pseudomonadati</taxon>
        <taxon>Thermodesulfobacteriota</taxon>
        <taxon>Desulfuromonadia</taxon>
        <taxon>Geobacterales</taxon>
        <taxon>Geobacteraceae</taxon>
        <taxon>Citrifermentans</taxon>
    </lineage>
</organism>
<protein>
    <submittedName>
        <fullName evidence="1">Uncharacterized protein</fullName>
    </submittedName>
</protein>
<evidence type="ECO:0000313" key="2">
    <source>
        <dbReference type="Proteomes" id="UP000515472"/>
    </source>
</evidence>
<reference evidence="1 2" key="1">
    <citation type="submission" date="2020-06" db="EMBL/GenBank/DDBJ databases">
        <title>Interaction of electrochemicaly active bacteria, Geobacter bremensis R4 on different carbon anode.</title>
        <authorList>
            <person name="Meng L."/>
            <person name="Yoshida N."/>
        </authorList>
    </citation>
    <scope>NUCLEOTIDE SEQUENCE [LARGE SCALE GENOMIC DNA]</scope>
    <source>
        <strain evidence="1 2">R4</strain>
    </source>
</reference>
<evidence type="ECO:0000313" key="1">
    <source>
        <dbReference type="EMBL" id="BCG46777.1"/>
    </source>
</evidence>
<sequence>MSNNKKNEMTFKYIFQYDYNPIYVNGAHGGISPRGELVMNFYLERQPLPNSITHEITPAGTIGPETEVEPADLTRSLVRQVINGVVVNYNTARELHYWLGEKLKEMEALEQARNAAIAAAQQAAGSGQVH</sequence>
<accession>A0A6S6LXI8</accession>
<keyword evidence="2" id="KW-1185">Reference proteome</keyword>
<dbReference type="AlphaFoldDB" id="A0A6S6LXI8"/>
<dbReference type="EMBL" id="AP023213">
    <property type="protein sequence ID" value="BCG46777.1"/>
    <property type="molecule type" value="Genomic_DNA"/>
</dbReference>
<gene>
    <name evidence="1" type="ORF">GEOBRER4_n1587</name>
</gene>
<proteinExistence type="predicted"/>
<dbReference type="Proteomes" id="UP000515472">
    <property type="component" value="Chromosome"/>
</dbReference>
<name>A0A6S6LXI8_9BACT</name>
<dbReference type="KEGG" id="gbn:GEOBRER4_15270"/>
<dbReference type="RefSeq" id="WP_085813097.1">
    <property type="nucleotide sequence ID" value="NZ_AP023213.1"/>
</dbReference>